<name>A0A816J3U9_BRANA</name>
<feature type="non-terminal residue" evidence="1">
    <location>
        <position position="1"/>
    </location>
</feature>
<dbReference type="AlphaFoldDB" id="A0A816J3U9"/>
<accession>A0A816J3U9</accession>
<organism evidence="1">
    <name type="scientific">Brassica napus</name>
    <name type="common">Rape</name>
    <dbReference type="NCBI Taxonomy" id="3708"/>
    <lineage>
        <taxon>Eukaryota</taxon>
        <taxon>Viridiplantae</taxon>
        <taxon>Streptophyta</taxon>
        <taxon>Embryophyta</taxon>
        <taxon>Tracheophyta</taxon>
        <taxon>Spermatophyta</taxon>
        <taxon>Magnoliopsida</taxon>
        <taxon>eudicotyledons</taxon>
        <taxon>Gunneridae</taxon>
        <taxon>Pentapetalae</taxon>
        <taxon>rosids</taxon>
        <taxon>malvids</taxon>
        <taxon>Brassicales</taxon>
        <taxon>Brassicaceae</taxon>
        <taxon>Brassiceae</taxon>
        <taxon>Brassica</taxon>
    </lineage>
</organism>
<sequence>VAVFLLDVKTTSHRRQGRTLRPNPFLRSGRCRSRRSTVTPSRRWRVDRDSPQRLTLLESIVRGVSFAGGRGEAQHPSTGDNSISVRSKWVLRGICGYMVCTFCIRIA</sequence>
<reference evidence="1" key="1">
    <citation type="submission" date="2021-01" db="EMBL/GenBank/DDBJ databases">
        <authorList>
            <consortium name="Genoscope - CEA"/>
            <person name="William W."/>
        </authorList>
    </citation>
    <scope>NUCLEOTIDE SEQUENCE</scope>
</reference>
<dbReference type="EMBL" id="HG994373">
    <property type="protein sequence ID" value="CAF1771008.1"/>
    <property type="molecule type" value="Genomic_DNA"/>
</dbReference>
<protein>
    <submittedName>
        <fullName evidence="1">(rape) hypothetical protein</fullName>
    </submittedName>
</protein>
<dbReference type="Proteomes" id="UP001295469">
    <property type="component" value="Chromosome C09"/>
</dbReference>
<proteinExistence type="predicted"/>
<evidence type="ECO:0000313" key="1">
    <source>
        <dbReference type="EMBL" id="CAF1771008.1"/>
    </source>
</evidence>
<gene>
    <name evidence="1" type="ORF">DARMORV10_C09P52240.1</name>
</gene>